<feature type="transmembrane region" description="Helical" evidence="7">
    <location>
        <begin position="152"/>
        <end position="173"/>
    </location>
</feature>
<feature type="transmembrane region" description="Helical" evidence="7">
    <location>
        <begin position="273"/>
        <end position="296"/>
    </location>
</feature>
<feature type="transmembrane region" description="Helical" evidence="7">
    <location>
        <begin position="88"/>
        <end position="107"/>
    </location>
</feature>
<dbReference type="GO" id="GO:0016413">
    <property type="term" value="F:O-acetyltransferase activity"/>
    <property type="evidence" value="ECO:0007669"/>
    <property type="project" value="TreeGrafter"/>
</dbReference>
<dbReference type="AlphaFoldDB" id="I3XYX4"/>
<dbReference type="OrthoDB" id="265992at2"/>
<dbReference type="PANTHER" id="PTHR40074">
    <property type="entry name" value="O-ACETYLTRANSFERASE WECH"/>
    <property type="match status" value="1"/>
</dbReference>
<evidence type="ECO:0000313" key="9">
    <source>
        <dbReference type="EMBL" id="AFL69148.1"/>
    </source>
</evidence>
<dbReference type="EMBL" id="CP003333">
    <property type="protein sequence ID" value="AFL69148.1"/>
    <property type="molecule type" value="Genomic_DNA"/>
</dbReference>
<dbReference type="STRING" id="760154.Sulba_1868"/>
<sequence>MKLSYERIKYFDMLRGTAIIFVVIIHSSNKGFQFSSDSFNFNFTVLTRQLINIAVPLFLAISGYFLVQKNISRWGEYFSFIKKQIPKIYIPFLFWSSVFLILEVLIFNQSIASELFKLVVFQSSGPYYFIALIIQYYILLPILKKLANFRGLIISLLISFAVVGITFYIRNYMGIKLPLILYAGNFPVLLVFFVLGLYLGSIKKISISNKLLITLVVTFYILSCLESYFLFSLFRNGGLAATAMKPSSFMFSFFLIILLFKNIDFFKSRTLEYLGKISFGIYLIHVLLLKIIPPLIVKIVPSLIENQLVYQSLLASSVLSFCVLIILISRKIFPKKIIEVLGFK</sequence>
<name>I3XYX4_SULBS</name>
<proteinExistence type="inferred from homology"/>
<dbReference type="InterPro" id="IPR002656">
    <property type="entry name" value="Acyl_transf_3_dom"/>
</dbReference>
<keyword evidence="6 7" id="KW-0472">Membrane</keyword>
<feature type="domain" description="Acyltransferase 3" evidence="8">
    <location>
        <begin position="9"/>
        <end position="325"/>
    </location>
</feature>
<feature type="transmembrane region" description="Helical" evidence="7">
    <location>
        <begin position="49"/>
        <end position="67"/>
    </location>
</feature>
<feature type="transmembrane region" description="Helical" evidence="7">
    <location>
        <begin position="179"/>
        <end position="199"/>
    </location>
</feature>
<evidence type="ECO:0000256" key="2">
    <source>
        <dbReference type="ARBA" id="ARBA00007400"/>
    </source>
</evidence>
<feature type="transmembrane region" description="Helical" evidence="7">
    <location>
        <begin position="243"/>
        <end position="261"/>
    </location>
</feature>
<evidence type="ECO:0000256" key="4">
    <source>
        <dbReference type="ARBA" id="ARBA00022692"/>
    </source>
</evidence>
<dbReference type="Pfam" id="PF01757">
    <property type="entry name" value="Acyl_transf_3"/>
    <property type="match status" value="1"/>
</dbReference>
<feature type="transmembrane region" description="Helical" evidence="7">
    <location>
        <begin position="127"/>
        <end position="143"/>
    </location>
</feature>
<keyword evidence="5 7" id="KW-1133">Transmembrane helix</keyword>
<accession>I3XYX4</accession>
<keyword evidence="4 7" id="KW-0812">Transmembrane</keyword>
<keyword evidence="10" id="KW-1185">Reference proteome</keyword>
<reference evidence="9 10" key="1">
    <citation type="submission" date="2012-06" db="EMBL/GenBank/DDBJ databases">
        <title>Complete sequence of Sulfurospirillum barnesii SES-3.</title>
        <authorList>
            <consortium name="US DOE Joint Genome Institute"/>
            <person name="Lucas S."/>
            <person name="Han J."/>
            <person name="Lapidus A."/>
            <person name="Cheng J.-F."/>
            <person name="Goodwin L."/>
            <person name="Pitluck S."/>
            <person name="Peters L."/>
            <person name="Ovchinnikova G."/>
            <person name="Lu M."/>
            <person name="Detter J.C."/>
            <person name="Han C."/>
            <person name="Tapia R."/>
            <person name="Land M."/>
            <person name="Hauser L."/>
            <person name="Kyrpides N."/>
            <person name="Ivanova N."/>
            <person name="Pagani I."/>
            <person name="Stolz J."/>
            <person name="Arkin A."/>
            <person name="Dehal P."/>
            <person name="Oremland R."/>
            <person name="Saltikov C."/>
            <person name="Basu P."/>
            <person name="Hollibaugh J."/>
            <person name="Newman D."/>
            <person name="Stolyar S."/>
            <person name="Hazen T."/>
            <person name="Woyke T."/>
        </authorList>
    </citation>
    <scope>NUCLEOTIDE SEQUENCE [LARGE SCALE GENOMIC DNA]</scope>
    <source>
        <strain evidence="10">ATCC 700032 / DSM 10660 / SES-3</strain>
    </source>
</reference>
<evidence type="ECO:0000256" key="6">
    <source>
        <dbReference type="ARBA" id="ARBA00023136"/>
    </source>
</evidence>
<feature type="transmembrane region" description="Helical" evidence="7">
    <location>
        <begin position="211"/>
        <end position="231"/>
    </location>
</feature>
<evidence type="ECO:0000256" key="7">
    <source>
        <dbReference type="SAM" id="Phobius"/>
    </source>
</evidence>
<evidence type="ECO:0000256" key="5">
    <source>
        <dbReference type="ARBA" id="ARBA00022989"/>
    </source>
</evidence>
<dbReference type="PANTHER" id="PTHR40074:SF2">
    <property type="entry name" value="O-ACETYLTRANSFERASE WECH"/>
    <property type="match status" value="1"/>
</dbReference>
<evidence type="ECO:0000313" key="10">
    <source>
        <dbReference type="Proteomes" id="UP000006176"/>
    </source>
</evidence>
<organism evidence="9 10">
    <name type="scientific">Sulfurospirillum barnesii (strain ATCC 700032 / DSM 10660 / SES-3)</name>
    <dbReference type="NCBI Taxonomy" id="760154"/>
    <lineage>
        <taxon>Bacteria</taxon>
        <taxon>Pseudomonadati</taxon>
        <taxon>Campylobacterota</taxon>
        <taxon>Epsilonproteobacteria</taxon>
        <taxon>Campylobacterales</taxon>
        <taxon>Sulfurospirillaceae</taxon>
        <taxon>Sulfurospirillum</taxon>
    </lineage>
</organism>
<comment type="similarity">
    <text evidence="2">Belongs to the acyltransferase 3 family.</text>
</comment>
<dbReference type="RefSeq" id="WP_014770024.1">
    <property type="nucleotide sequence ID" value="NC_018002.1"/>
</dbReference>
<dbReference type="GO" id="GO:0005886">
    <property type="term" value="C:plasma membrane"/>
    <property type="evidence" value="ECO:0007669"/>
    <property type="project" value="UniProtKB-SubCell"/>
</dbReference>
<feature type="transmembrane region" description="Helical" evidence="7">
    <location>
        <begin position="308"/>
        <end position="328"/>
    </location>
</feature>
<dbReference type="eggNOG" id="COG1835">
    <property type="taxonomic scope" value="Bacteria"/>
</dbReference>
<keyword evidence="3" id="KW-1003">Cell membrane</keyword>
<dbReference type="HOGENOM" id="CLU_862903_0_0_7"/>
<gene>
    <name evidence="9" type="ordered locus">Sulba_1868</name>
</gene>
<dbReference type="KEGG" id="sba:Sulba_1868"/>
<protein>
    <recommendedName>
        <fullName evidence="8">Acyltransferase 3 domain-containing protein</fullName>
    </recommendedName>
</protein>
<comment type="subcellular location">
    <subcellularLocation>
        <location evidence="1">Cell membrane</location>
        <topology evidence="1">Multi-pass membrane protein</topology>
    </subcellularLocation>
</comment>
<evidence type="ECO:0000256" key="1">
    <source>
        <dbReference type="ARBA" id="ARBA00004651"/>
    </source>
</evidence>
<dbReference type="GO" id="GO:0009246">
    <property type="term" value="P:enterobacterial common antigen biosynthetic process"/>
    <property type="evidence" value="ECO:0007669"/>
    <property type="project" value="TreeGrafter"/>
</dbReference>
<evidence type="ECO:0000259" key="8">
    <source>
        <dbReference type="Pfam" id="PF01757"/>
    </source>
</evidence>
<evidence type="ECO:0000256" key="3">
    <source>
        <dbReference type="ARBA" id="ARBA00022475"/>
    </source>
</evidence>
<dbReference type="Proteomes" id="UP000006176">
    <property type="component" value="Chromosome"/>
</dbReference>
<dbReference type="PATRIC" id="fig|760154.4.peg.1865"/>
<feature type="transmembrane region" description="Helical" evidence="7">
    <location>
        <begin position="12"/>
        <end position="29"/>
    </location>
</feature>